<sequence>MVGNSALEMGMLEGMFRNSHDAKFHGYFVNHIANTVKRRALEALDTDPVVNDRMFLKWKDIIEKLEEATDHCENVADVVKSISRKL</sequence>
<dbReference type="InterPro" id="IPR038078">
    <property type="entry name" value="PhoU-like_sf"/>
</dbReference>
<reference evidence="1 2" key="1">
    <citation type="journal article" date="2016" name="Nat. Commun.">
        <title>Thousands of microbial genomes shed light on interconnected biogeochemical processes in an aquifer system.</title>
        <authorList>
            <person name="Anantharaman K."/>
            <person name="Brown C.T."/>
            <person name="Hug L.A."/>
            <person name="Sharon I."/>
            <person name="Castelle C.J."/>
            <person name="Probst A.J."/>
            <person name="Thomas B.C."/>
            <person name="Singh A."/>
            <person name="Wilkins M.J."/>
            <person name="Karaoz U."/>
            <person name="Brodie E.L."/>
            <person name="Williams K.H."/>
            <person name="Hubbard S.S."/>
            <person name="Banfield J.F."/>
        </authorList>
    </citation>
    <scope>NUCLEOTIDE SEQUENCE [LARGE SCALE GENOMIC DNA]</scope>
</reference>
<dbReference type="Proteomes" id="UP000177152">
    <property type="component" value="Unassembled WGS sequence"/>
</dbReference>
<protein>
    <submittedName>
        <fullName evidence="1">Uncharacterized protein</fullName>
    </submittedName>
</protein>
<evidence type="ECO:0000313" key="2">
    <source>
        <dbReference type="Proteomes" id="UP000177152"/>
    </source>
</evidence>
<dbReference type="EMBL" id="MHQC01000056">
    <property type="protein sequence ID" value="OGZ93604.1"/>
    <property type="molecule type" value="Genomic_DNA"/>
</dbReference>
<proteinExistence type="predicted"/>
<dbReference type="Gene3D" id="1.20.58.220">
    <property type="entry name" value="Phosphate transport system protein phou homolog 2, domain 2"/>
    <property type="match status" value="1"/>
</dbReference>
<accession>A0A1G2K2F3</accession>
<gene>
    <name evidence="1" type="ORF">A2633_04595</name>
</gene>
<name>A0A1G2K2F3_9BACT</name>
<organism evidence="1 2">
    <name type="scientific">Candidatus Sungbacteria bacterium RIFCSPHIGHO2_01_FULL_47_32</name>
    <dbReference type="NCBI Taxonomy" id="1802264"/>
    <lineage>
        <taxon>Bacteria</taxon>
        <taxon>Candidatus Sungiibacteriota</taxon>
    </lineage>
</organism>
<dbReference type="AlphaFoldDB" id="A0A1G2K2F3"/>
<evidence type="ECO:0000313" key="1">
    <source>
        <dbReference type="EMBL" id="OGZ93604.1"/>
    </source>
</evidence>
<comment type="caution">
    <text evidence="1">The sequence shown here is derived from an EMBL/GenBank/DDBJ whole genome shotgun (WGS) entry which is preliminary data.</text>
</comment>